<dbReference type="RefSeq" id="WP_009482839.1">
    <property type="nucleotide sequence ID" value="NZ_BAFE01000064.1"/>
</dbReference>
<dbReference type="STRING" id="1089455.MOPEL_086_00040"/>
<dbReference type="eggNOG" id="COG2375">
    <property type="taxonomic scope" value="Bacteria"/>
</dbReference>
<reference evidence="2 3" key="1">
    <citation type="submission" date="2012-02" db="EMBL/GenBank/DDBJ databases">
        <title>Whole genome shotgun sequence of Mobilicoccus pelagius NBRC 104925.</title>
        <authorList>
            <person name="Yoshida Y."/>
            <person name="Hosoyama A."/>
            <person name="Tsuchikane K."/>
            <person name="Katsumata H."/>
            <person name="Yamazaki S."/>
            <person name="Fujita N."/>
        </authorList>
    </citation>
    <scope>NUCLEOTIDE SEQUENCE [LARGE SCALE GENOMIC DNA]</scope>
    <source>
        <strain evidence="2 3">NBRC 104925</strain>
    </source>
</reference>
<gene>
    <name evidence="2" type="ORF">MOPEL_086_00040</name>
</gene>
<dbReference type="InterPro" id="IPR013113">
    <property type="entry name" value="SIP_FAD-bd"/>
</dbReference>
<name>H5UT83_9MICO</name>
<dbReference type="PANTHER" id="PTHR30157">
    <property type="entry name" value="FERRIC REDUCTASE, NADPH-DEPENDENT"/>
    <property type="match status" value="1"/>
</dbReference>
<dbReference type="CDD" id="cd06193">
    <property type="entry name" value="siderophore_interacting"/>
    <property type="match status" value="1"/>
</dbReference>
<dbReference type="GO" id="GO:0016491">
    <property type="term" value="F:oxidoreductase activity"/>
    <property type="evidence" value="ECO:0007669"/>
    <property type="project" value="InterPro"/>
</dbReference>
<dbReference type="InterPro" id="IPR039261">
    <property type="entry name" value="FNR_nucleotide-bd"/>
</dbReference>
<evidence type="ECO:0000313" key="3">
    <source>
        <dbReference type="Proteomes" id="UP000004367"/>
    </source>
</evidence>
<accession>H5UT83</accession>
<dbReference type="Proteomes" id="UP000004367">
    <property type="component" value="Unassembled WGS sequence"/>
</dbReference>
<sequence length="259" mass="28189">MSNIAVQQGGGAMRAQVVRSVRLSPGFQRVTVTGDDLARLQWRGFDQWVRLFLPPAPGALLTHVPDRMTRLTYGRMLAIPAAERPVVRSYTLRAWRPESRELDVDFVLHGTDGVAGPWAARCDQGDPVALLDQGCGWPSPPVRRVVLAADETGLPAVAGILRDLPATTTGVAVVEVADAADRQALDAPAGVDVHWLVRRPDEAPGEATLRALADLPLPEFDRHAFAVGESTLATGVRRRLVRECGWSKSEVTFCGYWRS</sequence>
<evidence type="ECO:0000259" key="1">
    <source>
        <dbReference type="PROSITE" id="PS51384"/>
    </source>
</evidence>
<feature type="domain" description="FAD-binding FR-type" evidence="1">
    <location>
        <begin position="10"/>
        <end position="141"/>
    </location>
</feature>
<dbReference type="PROSITE" id="PS51384">
    <property type="entry name" value="FAD_FR"/>
    <property type="match status" value="1"/>
</dbReference>
<dbReference type="Pfam" id="PF04954">
    <property type="entry name" value="SIP"/>
    <property type="match status" value="1"/>
</dbReference>
<dbReference type="Gene3D" id="2.40.30.10">
    <property type="entry name" value="Translation factors"/>
    <property type="match status" value="1"/>
</dbReference>
<proteinExistence type="predicted"/>
<protein>
    <submittedName>
        <fullName evidence="2">Putative siderophore-interacting protein</fullName>
    </submittedName>
</protein>
<dbReference type="AlphaFoldDB" id="H5UT83"/>
<comment type="caution">
    <text evidence="2">The sequence shown here is derived from an EMBL/GenBank/DDBJ whole genome shotgun (WGS) entry which is preliminary data.</text>
</comment>
<dbReference type="EMBL" id="BAFE01000064">
    <property type="protein sequence ID" value="GAB48941.1"/>
    <property type="molecule type" value="Genomic_DNA"/>
</dbReference>
<evidence type="ECO:0000313" key="2">
    <source>
        <dbReference type="EMBL" id="GAB48941.1"/>
    </source>
</evidence>
<dbReference type="InterPro" id="IPR017927">
    <property type="entry name" value="FAD-bd_FR_type"/>
</dbReference>
<dbReference type="InterPro" id="IPR017938">
    <property type="entry name" value="Riboflavin_synthase-like_b-brl"/>
</dbReference>
<dbReference type="InterPro" id="IPR007037">
    <property type="entry name" value="SIP_rossman_dom"/>
</dbReference>
<dbReference type="PANTHER" id="PTHR30157:SF0">
    <property type="entry name" value="NADPH-DEPENDENT FERRIC-CHELATE REDUCTASE"/>
    <property type="match status" value="1"/>
</dbReference>
<dbReference type="OrthoDB" id="3291337at2"/>
<dbReference type="InterPro" id="IPR039374">
    <property type="entry name" value="SIP_fam"/>
</dbReference>
<organism evidence="2 3">
    <name type="scientific">Mobilicoccus pelagius NBRC 104925</name>
    <dbReference type="NCBI Taxonomy" id="1089455"/>
    <lineage>
        <taxon>Bacteria</taxon>
        <taxon>Bacillati</taxon>
        <taxon>Actinomycetota</taxon>
        <taxon>Actinomycetes</taxon>
        <taxon>Micrococcales</taxon>
        <taxon>Dermatophilaceae</taxon>
        <taxon>Mobilicoccus</taxon>
    </lineage>
</organism>
<dbReference type="Gene3D" id="3.40.50.80">
    <property type="entry name" value="Nucleotide-binding domain of ferredoxin-NADP reductase (FNR) module"/>
    <property type="match status" value="1"/>
</dbReference>
<keyword evidence="3" id="KW-1185">Reference proteome</keyword>
<dbReference type="SUPFAM" id="SSF63380">
    <property type="entry name" value="Riboflavin synthase domain-like"/>
    <property type="match status" value="1"/>
</dbReference>
<dbReference type="Pfam" id="PF08021">
    <property type="entry name" value="FAD_binding_9"/>
    <property type="match status" value="1"/>
</dbReference>